<dbReference type="AlphaFoldDB" id="A0A1F6CLG8"/>
<gene>
    <name evidence="1" type="ORF">A3F84_02610</name>
</gene>
<proteinExistence type="predicted"/>
<name>A0A1F6CLG8_HANXR</name>
<dbReference type="EMBL" id="MFKF01000214">
    <property type="protein sequence ID" value="OGG50096.1"/>
    <property type="molecule type" value="Genomic_DNA"/>
</dbReference>
<organism evidence="1 2">
    <name type="scientific">Handelsmanbacteria sp. (strain RIFCSPLOWO2_12_FULL_64_10)</name>
    <dbReference type="NCBI Taxonomy" id="1817868"/>
    <lineage>
        <taxon>Bacteria</taxon>
        <taxon>Candidatus Handelsmaniibacteriota</taxon>
    </lineage>
</organism>
<evidence type="ECO:0000313" key="2">
    <source>
        <dbReference type="Proteomes" id="UP000178606"/>
    </source>
</evidence>
<protein>
    <submittedName>
        <fullName evidence="1">Uncharacterized protein</fullName>
    </submittedName>
</protein>
<accession>A0A1F6CLG8</accession>
<sequence>MKEWLGYALGLLLCAGGCAGTRGPGTVEEEEQLFQEVLSRNYPDEVAWRLDLNHAIVRMAWVDVAEGDTARAAAEATARCQDQLQEAIRREMEGFFAHYGLPRVYTIDNGETRGIDWAVERELKKGRGVWSYYYLRLQRYQVIRYVLRPALRVVAVEMAIGRAGTQDQKLRLVEELDRYQTILGNLGWFE</sequence>
<dbReference type="Proteomes" id="UP000178606">
    <property type="component" value="Unassembled WGS sequence"/>
</dbReference>
<reference evidence="1 2" key="1">
    <citation type="journal article" date="2016" name="Nat. Commun.">
        <title>Thousands of microbial genomes shed light on interconnected biogeochemical processes in an aquifer system.</title>
        <authorList>
            <person name="Anantharaman K."/>
            <person name="Brown C.T."/>
            <person name="Hug L.A."/>
            <person name="Sharon I."/>
            <person name="Castelle C.J."/>
            <person name="Probst A.J."/>
            <person name="Thomas B.C."/>
            <person name="Singh A."/>
            <person name="Wilkins M.J."/>
            <person name="Karaoz U."/>
            <person name="Brodie E.L."/>
            <person name="Williams K.H."/>
            <person name="Hubbard S.S."/>
            <person name="Banfield J.F."/>
        </authorList>
    </citation>
    <scope>NUCLEOTIDE SEQUENCE [LARGE SCALE GENOMIC DNA]</scope>
    <source>
        <strain evidence="2">RIFCSPLOWO2_12_FULL_64_10</strain>
    </source>
</reference>
<evidence type="ECO:0000313" key="1">
    <source>
        <dbReference type="EMBL" id="OGG50096.1"/>
    </source>
</evidence>
<comment type="caution">
    <text evidence="1">The sequence shown here is derived from an EMBL/GenBank/DDBJ whole genome shotgun (WGS) entry which is preliminary data.</text>
</comment>